<reference evidence="2" key="1">
    <citation type="journal article" date="2019" name="Int. J. Syst. Evol. Microbiol.">
        <title>The Global Catalogue of Microorganisms (GCM) 10K type strain sequencing project: providing services to taxonomists for standard genome sequencing and annotation.</title>
        <authorList>
            <consortium name="The Broad Institute Genomics Platform"/>
            <consortium name="The Broad Institute Genome Sequencing Center for Infectious Disease"/>
            <person name="Wu L."/>
            <person name="Ma J."/>
        </authorList>
    </citation>
    <scope>NUCLEOTIDE SEQUENCE [LARGE SCALE GENOMIC DNA]</scope>
    <source>
        <strain evidence="2">JCM 17727</strain>
    </source>
</reference>
<dbReference type="EMBL" id="BAABFU010000003">
    <property type="protein sequence ID" value="GAA4352210.1"/>
    <property type="molecule type" value="Genomic_DNA"/>
</dbReference>
<evidence type="ECO:0000313" key="2">
    <source>
        <dbReference type="Proteomes" id="UP001501294"/>
    </source>
</evidence>
<sequence length="352" mass="39272">MNKASRGLFFEDFSLGQVLYHATPRTITEADVSLYIALTGSRFSLFCNQEFAQQLGYSKQPIDNVLAFQIAFGKTVNDISLNAVANLGYAEVEFLETVYVGDTISVASEVIGLKENSNGKTGIVYVHSKAMNQQGHQVISWKRWVMVHKRQEGMQNTFAVEPQLSSQVAFDNLSIPQTLNMSAYDERLSGESYRMKSYQSGEWIDHIDGLTIDDSEHTMATKLYQNNAKVHFNQHQMSSSKHQKRLVYGGHIISLCRALSHNGLANAQWLAAINGGAHLNPSFAGDTIYAATRVMEVQELGAGIGAMRLRTLGYKNNSWQELKPQLDRANQEKSRLPSDVVLDLDYTVLIPN</sequence>
<gene>
    <name evidence="1" type="ORF">GCM10023150_19630</name>
</gene>
<organism evidence="1 2">
    <name type="scientific">Kangiella taiwanensis</name>
    <dbReference type="NCBI Taxonomy" id="1079179"/>
    <lineage>
        <taxon>Bacteria</taxon>
        <taxon>Pseudomonadati</taxon>
        <taxon>Pseudomonadota</taxon>
        <taxon>Gammaproteobacteria</taxon>
        <taxon>Kangiellales</taxon>
        <taxon>Kangiellaceae</taxon>
        <taxon>Kangiella</taxon>
    </lineage>
</organism>
<dbReference type="SUPFAM" id="SSF54637">
    <property type="entry name" value="Thioesterase/thiol ester dehydrase-isomerase"/>
    <property type="match status" value="2"/>
</dbReference>
<dbReference type="RefSeq" id="WP_223579651.1">
    <property type="nucleotide sequence ID" value="NZ_BAABFU010000003.1"/>
</dbReference>
<dbReference type="InterPro" id="IPR029069">
    <property type="entry name" value="HotDog_dom_sf"/>
</dbReference>
<dbReference type="InterPro" id="IPR048274">
    <property type="entry name" value="MC_hydratase"/>
</dbReference>
<dbReference type="PIRSF" id="PIRSF021494">
    <property type="entry name" value="Rv0216_prd"/>
    <property type="match status" value="1"/>
</dbReference>
<name>A0ABP8I652_9GAMM</name>
<dbReference type="PANTHER" id="PTHR43664">
    <property type="entry name" value="MONOAMINE OXIDASE-RELATED"/>
    <property type="match status" value="1"/>
</dbReference>
<dbReference type="InterPro" id="IPR052342">
    <property type="entry name" value="MCH/BMMD"/>
</dbReference>
<dbReference type="Proteomes" id="UP001501294">
    <property type="component" value="Unassembled WGS sequence"/>
</dbReference>
<dbReference type="PANTHER" id="PTHR43664:SF1">
    <property type="entry name" value="BETA-METHYLMALYL-COA DEHYDRATASE"/>
    <property type="match status" value="1"/>
</dbReference>
<dbReference type="Gene3D" id="3.10.129.10">
    <property type="entry name" value="Hotdog Thioesterase"/>
    <property type="match status" value="1"/>
</dbReference>
<protein>
    <submittedName>
        <fullName evidence="1">MaoC family dehydratase</fullName>
    </submittedName>
</protein>
<comment type="caution">
    <text evidence="1">The sequence shown here is derived from an EMBL/GenBank/DDBJ whole genome shotgun (WGS) entry which is preliminary data.</text>
</comment>
<dbReference type="Pfam" id="PF19315">
    <property type="entry name" value="MC_hydratase"/>
    <property type="match status" value="1"/>
</dbReference>
<proteinExistence type="predicted"/>
<dbReference type="CDD" id="cd03451">
    <property type="entry name" value="FkbR2"/>
    <property type="match status" value="1"/>
</dbReference>
<keyword evidence="2" id="KW-1185">Reference proteome</keyword>
<evidence type="ECO:0000313" key="1">
    <source>
        <dbReference type="EMBL" id="GAA4352210.1"/>
    </source>
</evidence>
<accession>A0ABP8I652</accession>
<dbReference type="InterPro" id="IPR016790">
    <property type="entry name" value="Thiol_ester_hydratase_Rv0216"/>
</dbReference>